<dbReference type="InterPro" id="IPR045861">
    <property type="entry name" value="CorA_cytoplasmic_dom"/>
</dbReference>
<comment type="similarity">
    <text evidence="2 8">Belongs to the CorA metal ion transporter (MIT) (TC 1.A.35) family.</text>
</comment>
<keyword evidence="10" id="KW-1185">Reference proteome</keyword>
<protein>
    <recommendedName>
        <fullName evidence="8">Magnesium transport protein CorA</fullName>
    </recommendedName>
</protein>
<keyword evidence="4 8" id="KW-1003">Cell membrane</keyword>
<evidence type="ECO:0000256" key="1">
    <source>
        <dbReference type="ARBA" id="ARBA00004651"/>
    </source>
</evidence>
<feature type="transmembrane region" description="Helical" evidence="8">
    <location>
        <begin position="304"/>
        <end position="323"/>
    </location>
</feature>
<dbReference type="RefSeq" id="WP_343885768.1">
    <property type="nucleotide sequence ID" value="NZ_BAAAKI010000010.1"/>
</dbReference>
<dbReference type="Gene3D" id="3.30.460.20">
    <property type="entry name" value="CorA soluble domain-like"/>
    <property type="match status" value="1"/>
</dbReference>
<dbReference type="EMBL" id="JBHSUA010000020">
    <property type="protein sequence ID" value="MFC6397474.1"/>
    <property type="molecule type" value="Genomic_DNA"/>
</dbReference>
<dbReference type="Proteomes" id="UP001596266">
    <property type="component" value="Unassembled WGS sequence"/>
</dbReference>
<dbReference type="NCBIfam" id="TIGR00383">
    <property type="entry name" value="corA"/>
    <property type="match status" value="1"/>
</dbReference>
<dbReference type="InterPro" id="IPR045863">
    <property type="entry name" value="CorA_TM1_TM2"/>
</dbReference>
<name>A0ABW1X3Y9_9ACTN</name>
<proteinExistence type="inferred from homology"/>
<comment type="caution">
    <text evidence="9">The sequence shown here is derived from an EMBL/GenBank/DDBJ whole genome shotgun (WGS) entry which is preliminary data.</text>
</comment>
<evidence type="ECO:0000313" key="9">
    <source>
        <dbReference type="EMBL" id="MFC6397474.1"/>
    </source>
</evidence>
<evidence type="ECO:0000256" key="5">
    <source>
        <dbReference type="ARBA" id="ARBA00022692"/>
    </source>
</evidence>
<gene>
    <name evidence="8 9" type="primary">corA</name>
    <name evidence="9" type="ORF">ACFP57_10845</name>
</gene>
<dbReference type="CDD" id="cd12830">
    <property type="entry name" value="MtCorA-like"/>
    <property type="match status" value="1"/>
</dbReference>
<keyword evidence="8" id="KW-0406">Ion transport</keyword>
<feature type="transmembrane region" description="Helical" evidence="8">
    <location>
        <begin position="335"/>
        <end position="355"/>
    </location>
</feature>
<keyword evidence="5 8" id="KW-0812">Transmembrane</keyword>
<keyword evidence="3 8" id="KW-0813">Transport</keyword>
<dbReference type="Pfam" id="PF01544">
    <property type="entry name" value="CorA"/>
    <property type="match status" value="1"/>
</dbReference>
<evidence type="ECO:0000313" key="10">
    <source>
        <dbReference type="Proteomes" id="UP001596266"/>
    </source>
</evidence>
<evidence type="ECO:0000256" key="6">
    <source>
        <dbReference type="ARBA" id="ARBA00022989"/>
    </source>
</evidence>
<sequence length="361" mass="40737">MADRRFIPATRRPSRPAPPIRRIANKRWATTPDSVQAWGWYVDGEKQKCDVLDLATERAKEGEGFVWLGLKDPTDEDMSRFARQFDLHPLAIEDAVEGHTRSKLEQFGDTLFCVISTVAYVDHEAVTETSEIVSTGQIMVFLGENFVMTVRRGENTPLYLLRQQLEREPEDLALGPAYVLYKVLDRIVDDYMQVVSDFETDIDEVEEDIFAQSGTTGVDRVYNLKRELIEFKRSVVPLAAPLSALSTRTYPVVPPETRAYFREVADHHTDARESILSFDEVLSTILQAGLARVGVADNQDMRRLSAVVAVLAVPTTLGAVYGMNFDNMPELHTRYGYFVVLAVMVLGMAACIAYFRDKGWL</sequence>
<evidence type="ECO:0000256" key="8">
    <source>
        <dbReference type="RuleBase" id="RU362010"/>
    </source>
</evidence>
<dbReference type="InterPro" id="IPR002523">
    <property type="entry name" value="MgTranspt_CorA/ZnTranspt_ZntB"/>
</dbReference>
<comment type="function">
    <text evidence="8">Mediates influx of magnesium ions.</text>
</comment>
<dbReference type="PANTHER" id="PTHR46494">
    <property type="entry name" value="CORA FAMILY METAL ION TRANSPORTER (EUROFUNG)"/>
    <property type="match status" value="1"/>
</dbReference>
<keyword evidence="7 8" id="KW-0472">Membrane</keyword>
<organism evidence="9 10">
    <name type="scientific">Luteococcus sanguinis</name>
    <dbReference type="NCBI Taxonomy" id="174038"/>
    <lineage>
        <taxon>Bacteria</taxon>
        <taxon>Bacillati</taxon>
        <taxon>Actinomycetota</taxon>
        <taxon>Actinomycetes</taxon>
        <taxon>Propionibacteriales</taxon>
        <taxon>Propionibacteriaceae</taxon>
        <taxon>Luteococcus</taxon>
    </lineage>
</organism>
<comment type="subcellular location">
    <subcellularLocation>
        <location evidence="1">Cell membrane</location>
        <topology evidence="1">Multi-pass membrane protein</topology>
    </subcellularLocation>
    <subcellularLocation>
        <location evidence="8">Membrane</location>
        <topology evidence="8">Multi-pass membrane protein</topology>
    </subcellularLocation>
</comment>
<keyword evidence="8" id="KW-0460">Magnesium</keyword>
<dbReference type="SUPFAM" id="SSF143865">
    <property type="entry name" value="CorA soluble domain-like"/>
    <property type="match status" value="1"/>
</dbReference>
<evidence type="ECO:0000256" key="4">
    <source>
        <dbReference type="ARBA" id="ARBA00022475"/>
    </source>
</evidence>
<dbReference type="InterPro" id="IPR004488">
    <property type="entry name" value="Mg/Co-transport_prot_CorA"/>
</dbReference>
<reference evidence="10" key="1">
    <citation type="journal article" date="2019" name="Int. J. Syst. Evol. Microbiol.">
        <title>The Global Catalogue of Microorganisms (GCM) 10K type strain sequencing project: providing services to taxonomists for standard genome sequencing and annotation.</title>
        <authorList>
            <consortium name="The Broad Institute Genomics Platform"/>
            <consortium name="The Broad Institute Genome Sequencing Center for Infectious Disease"/>
            <person name="Wu L."/>
            <person name="Ma J."/>
        </authorList>
    </citation>
    <scope>NUCLEOTIDE SEQUENCE [LARGE SCALE GENOMIC DNA]</scope>
    <source>
        <strain evidence="10">CGMCC 1.15277</strain>
    </source>
</reference>
<accession>A0ABW1X3Y9</accession>
<evidence type="ECO:0000256" key="7">
    <source>
        <dbReference type="ARBA" id="ARBA00023136"/>
    </source>
</evidence>
<dbReference type="SUPFAM" id="SSF144083">
    <property type="entry name" value="Magnesium transport protein CorA, transmembrane region"/>
    <property type="match status" value="1"/>
</dbReference>
<evidence type="ECO:0000256" key="2">
    <source>
        <dbReference type="ARBA" id="ARBA00009765"/>
    </source>
</evidence>
<dbReference type="Gene3D" id="1.20.58.340">
    <property type="entry name" value="Magnesium transport protein CorA, transmembrane region"/>
    <property type="match status" value="2"/>
</dbReference>
<keyword evidence="6 8" id="KW-1133">Transmembrane helix</keyword>
<evidence type="ECO:0000256" key="3">
    <source>
        <dbReference type="ARBA" id="ARBA00022448"/>
    </source>
</evidence>
<dbReference type="PANTHER" id="PTHR46494:SF1">
    <property type="entry name" value="CORA FAMILY METAL ION TRANSPORTER (EUROFUNG)"/>
    <property type="match status" value="1"/>
</dbReference>